<protein>
    <submittedName>
        <fullName evidence="1">Uncharacterized protein</fullName>
    </submittedName>
</protein>
<evidence type="ECO:0000313" key="2">
    <source>
        <dbReference type="Proteomes" id="UP000801492"/>
    </source>
</evidence>
<gene>
    <name evidence="1" type="ORF">ILUMI_09852</name>
</gene>
<proteinExistence type="predicted"/>
<dbReference type="Proteomes" id="UP000801492">
    <property type="component" value="Unassembled WGS sequence"/>
</dbReference>
<evidence type="ECO:0000313" key="1">
    <source>
        <dbReference type="EMBL" id="KAF2896345.1"/>
    </source>
</evidence>
<comment type="caution">
    <text evidence="1">The sequence shown here is derived from an EMBL/GenBank/DDBJ whole genome shotgun (WGS) entry which is preliminary data.</text>
</comment>
<dbReference type="AlphaFoldDB" id="A0A8K0CZ11"/>
<name>A0A8K0CZ11_IGNLU</name>
<organism evidence="1 2">
    <name type="scientific">Ignelater luminosus</name>
    <name type="common">Cucubano</name>
    <name type="synonym">Pyrophorus luminosus</name>
    <dbReference type="NCBI Taxonomy" id="2038154"/>
    <lineage>
        <taxon>Eukaryota</taxon>
        <taxon>Metazoa</taxon>
        <taxon>Ecdysozoa</taxon>
        <taxon>Arthropoda</taxon>
        <taxon>Hexapoda</taxon>
        <taxon>Insecta</taxon>
        <taxon>Pterygota</taxon>
        <taxon>Neoptera</taxon>
        <taxon>Endopterygota</taxon>
        <taxon>Coleoptera</taxon>
        <taxon>Polyphaga</taxon>
        <taxon>Elateriformia</taxon>
        <taxon>Elateroidea</taxon>
        <taxon>Elateridae</taxon>
        <taxon>Agrypninae</taxon>
        <taxon>Pyrophorini</taxon>
        <taxon>Ignelater</taxon>
    </lineage>
</organism>
<accession>A0A8K0CZ11</accession>
<dbReference type="OrthoDB" id="6588253at2759"/>
<feature type="non-terminal residue" evidence="1">
    <location>
        <position position="261"/>
    </location>
</feature>
<sequence>VISIEHILHKNILEVIALLSKILEATRCAFVNFSLIQQNIVQEVIDLLSKYRLSSELQQNIQFKDYLDSLEIQNLLNRFHITNLYQSQQNQFLSCVYPQLRISNNVEDVAILIKILPSCVASEWILIVKEMDNYYDNYATLLSRYEDTLTLLGKTAIQTKYPHMQSAVKYYLQQYGMIIKDILQPKYSTLNGEVLLIKSICNTLKEIPNNIRETEGLQLVSLLSSNALRSLKTDKKFVMSVIALNDSTISQIIAQKVLAND</sequence>
<dbReference type="EMBL" id="VTPC01005173">
    <property type="protein sequence ID" value="KAF2896345.1"/>
    <property type="molecule type" value="Genomic_DNA"/>
</dbReference>
<reference evidence="1" key="1">
    <citation type="submission" date="2019-08" db="EMBL/GenBank/DDBJ databases">
        <title>The genome of the North American firefly Photinus pyralis.</title>
        <authorList>
            <consortium name="Photinus pyralis genome working group"/>
            <person name="Fallon T.R."/>
            <person name="Sander Lower S.E."/>
            <person name="Weng J.-K."/>
        </authorList>
    </citation>
    <scope>NUCLEOTIDE SEQUENCE</scope>
    <source>
        <strain evidence="1">TRF0915ILg1</strain>
        <tissue evidence="1">Whole body</tissue>
    </source>
</reference>
<keyword evidence="2" id="KW-1185">Reference proteome</keyword>